<proteinExistence type="predicted"/>
<reference evidence="1 2" key="1">
    <citation type="submission" date="2018-01" db="EMBL/GenBank/DDBJ databases">
        <authorList>
            <person name="Clerissi C."/>
        </authorList>
    </citation>
    <scope>NUCLEOTIDE SEQUENCE [LARGE SCALE GENOMIC DNA]</scope>
    <source>
        <strain evidence="1">Cupriavidus sp. LMG 19464</strain>
    </source>
</reference>
<dbReference type="AlphaFoldDB" id="A0A975XEE2"/>
<dbReference type="Proteomes" id="UP000256780">
    <property type="component" value="Chromosome CBM2587_b"/>
</dbReference>
<comment type="caution">
    <text evidence="1">The sequence shown here is derived from an EMBL/GenBank/DDBJ whole genome shotgun (WGS) entry which is preliminary data.</text>
</comment>
<dbReference type="EMBL" id="OFSQ01000038">
    <property type="protein sequence ID" value="SOY67775.1"/>
    <property type="molecule type" value="Genomic_DNA"/>
</dbReference>
<accession>A0A975XEE2</accession>
<organism evidence="1 2">
    <name type="scientific">Cupriavidus taiwanensis</name>
    <dbReference type="NCBI Taxonomy" id="164546"/>
    <lineage>
        <taxon>Bacteria</taxon>
        <taxon>Pseudomonadati</taxon>
        <taxon>Pseudomonadota</taxon>
        <taxon>Betaproteobacteria</taxon>
        <taxon>Burkholderiales</taxon>
        <taxon>Burkholderiaceae</taxon>
        <taxon>Cupriavidus</taxon>
    </lineage>
</organism>
<gene>
    <name evidence="1" type="ORF">CBM2587_B90225</name>
</gene>
<name>A0A975XEE2_9BURK</name>
<sequence>MRVKKIIASGDRTHPACITKFRYSNLESAWTDCHRKSRNVTHAGDAPPVQTAVFDARPARKR</sequence>
<evidence type="ECO:0000313" key="1">
    <source>
        <dbReference type="EMBL" id="SOY67775.1"/>
    </source>
</evidence>
<protein>
    <submittedName>
        <fullName evidence="1">Uncharacterized protein</fullName>
    </submittedName>
</protein>
<evidence type="ECO:0000313" key="2">
    <source>
        <dbReference type="Proteomes" id="UP000256780"/>
    </source>
</evidence>